<evidence type="ECO:0000256" key="3">
    <source>
        <dbReference type="ARBA" id="ARBA00022801"/>
    </source>
</evidence>
<dbReference type="PATRIC" id="fig|1280947.3.peg.782"/>
<dbReference type="Pfam" id="PF18348">
    <property type="entry name" value="SH3_16"/>
    <property type="match status" value="1"/>
</dbReference>
<dbReference type="PROSITE" id="PS51935">
    <property type="entry name" value="NLPC_P60"/>
    <property type="match status" value="1"/>
</dbReference>
<name>A0A062UF27_9PROT</name>
<dbReference type="OrthoDB" id="9813368at2"/>
<dbReference type="Pfam" id="PF00877">
    <property type="entry name" value="NLPC_P60"/>
    <property type="match status" value="1"/>
</dbReference>
<evidence type="ECO:0000313" key="7">
    <source>
        <dbReference type="Proteomes" id="UP000027190"/>
    </source>
</evidence>
<gene>
    <name evidence="6" type="ORF">HY30_12260</name>
</gene>
<dbReference type="AlphaFoldDB" id="A0A062UF27"/>
<dbReference type="PANTHER" id="PTHR47053:SF1">
    <property type="entry name" value="MUREIN DD-ENDOPEPTIDASE MEPH-RELATED"/>
    <property type="match status" value="1"/>
</dbReference>
<dbReference type="PANTHER" id="PTHR47053">
    <property type="entry name" value="MUREIN DD-ENDOPEPTIDASE MEPH-RELATED"/>
    <property type="match status" value="1"/>
</dbReference>
<organism evidence="6 7">
    <name type="scientific">Hyphomonas chukchiensis</name>
    <dbReference type="NCBI Taxonomy" id="1280947"/>
    <lineage>
        <taxon>Bacteria</taxon>
        <taxon>Pseudomonadati</taxon>
        <taxon>Pseudomonadota</taxon>
        <taxon>Alphaproteobacteria</taxon>
        <taxon>Hyphomonadales</taxon>
        <taxon>Hyphomonadaceae</taxon>
        <taxon>Hyphomonas</taxon>
    </lineage>
</organism>
<evidence type="ECO:0000313" key="6">
    <source>
        <dbReference type="EMBL" id="KCZ60235.1"/>
    </source>
</evidence>
<dbReference type="Gene3D" id="3.90.1720.10">
    <property type="entry name" value="endopeptidase domain like (from Nostoc punctiforme)"/>
    <property type="match status" value="1"/>
</dbReference>
<dbReference type="Proteomes" id="UP000027190">
    <property type="component" value="Unassembled WGS sequence"/>
</dbReference>
<sequence>MPELTDSRLARPEGQAQASQVITGTADLLEGPDATARLATQALFGEIVDVFARQGDYAKVRSRRDHYVGWILASDLSEEIATPTHKVSALRTFAYAAPDLKAPVQCVLSRGATLAPGATEGQYVQCRAGWIHTRHVAPLETLEADPVSVAETYLHTPYRWGGRDSMGLDCTGLTQQAFEAAGVLLPRDSDMQYAWAGDDIVDWKVSGALKRGDLIFWKGHAGIMTDPHHLLHANAWHMAVAREPLEQAITRIKTYYAEPIGARRIDMGTLAGQVPHWKKEPVA</sequence>
<keyword evidence="7" id="KW-1185">Reference proteome</keyword>
<feature type="domain" description="NlpC/P60" evidence="5">
    <location>
        <begin position="140"/>
        <end position="266"/>
    </location>
</feature>
<dbReference type="EMBL" id="AWFG01000010">
    <property type="protein sequence ID" value="KCZ60235.1"/>
    <property type="molecule type" value="Genomic_DNA"/>
</dbReference>
<protein>
    <recommendedName>
        <fullName evidence="5">NlpC/P60 domain-containing protein</fullName>
    </recommendedName>
</protein>
<dbReference type="InterPro" id="IPR038765">
    <property type="entry name" value="Papain-like_cys_pep_sf"/>
</dbReference>
<dbReference type="InterPro" id="IPR000064">
    <property type="entry name" value="NLP_P60_dom"/>
</dbReference>
<proteinExistence type="inferred from homology"/>
<dbReference type="InterPro" id="IPR041382">
    <property type="entry name" value="SH3_16"/>
</dbReference>
<dbReference type="GO" id="GO:0006508">
    <property type="term" value="P:proteolysis"/>
    <property type="evidence" value="ECO:0007669"/>
    <property type="project" value="UniProtKB-KW"/>
</dbReference>
<keyword evidence="3" id="KW-0378">Hydrolase</keyword>
<dbReference type="SUPFAM" id="SSF54001">
    <property type="entry name" value="Cysteine proteinases"/>
    <property type="match status" value="1"/>
</dbReference>
<dbReference type="Gene3D" id="2.30.30.40">
    <property type="entry name" value="SH3 Domains"/>
    <property type="match status" value="1"/>
</dbReference>
<comment type="caution">
    <text evidence="6">The sequence shown here is derived from an EMBL/GenBank/DDBJ whole genome shotgun (WGS) entry which is preliminary data.</text>
</comment>
<dbReference type="InterPro" id="IPR051202">
    <property type="entry name" value="Peptidase_C40"/>
</dbReference>
<dbReference type="eggNOG" id="COG0791">
    <property type="taxonomic scope" value="Bacteria"/>
</dbReference>
<accession>A0A062UF27</accession>
<evidence type="ECO:0000256" key="2">
    <source>
        <dbReference type="ARBA" id="ARBA00022670"/>
    </source>
</evidence>
<keyword evidence="2" id="KW-0645">Protease</keyword>
<dbReference type="SUPFAM" id="SSF82057">
    <property type="entry name" value="Prokaryotic SH3-related domain"/>
    <property type="match status" value="1"/>
</dbReference>
<keyword evidence="4" id="KW-0788">Thiol protease</keyword>
<reference evidence="6 7" key="1">
    <citation type="journal article" date="2014" name="Antonie Van Leeuwenhoek">
        <title>Hyphomonas beringensis sp. nov. and Hyphomonas chukchiensis sp. nov., isolated from surface seawater of the Bering Sea and Chukchi Sea.</title>
        <authorList>
            <person name="Li C."/>
            <person name="Lai Q."/>
            <person name="Li G."/>
            <person name="Dong C."/>
            <person name="Wang J."/>
            <person name="Liao Y."/>
            <person name="Shao Z."/>
        </authorList>
    </citation>
    <scope>NUCLEOTIDE SEQUENCE [LARGE SCALE GENOMIC DNA]</scope>
    <source>
        <strain evidence="6 7">BH-BN04-4</strain>
    </source>
</reference>
<evidence type="ECO:0000256" key="4">
    <source>
        <dbReference type="ARBA" id="ARBA00022807"/>
    </source>
</evidence>
<comment type="similarity">
    <text evidence="1">Belongs to the peptidase C40 family.</text>
</comment>
<dbReference type="STRING" id="1280947.HY30_12260"/>
<dbReference type="GO" id="GO:0008234">
    <property type="term" value="F:cysteine-type peptidase activity"/>
    <property type="evidence" value="ECO:0007669"/>
    <property type="project" value="UniProtKB-KW"/>
</dbReference>
<evidence type="ECO:0000259" key="5">
    <source>
        <dbReference type="PROSITE" id="PS51935"/>
    </source>
</evidence>
<evidence type="ECO:0000256" key="1">
    <source>
        <dbReference type="ARBA" id="ARBA00007074"/>
    </source>
</evidence>
<dbReference type="RefSeq" id="WP_034737306.1">
    <property type="nucleotide sequence ID" value="NZ_AWFG01000010.1"/>
</dbReference>